<dbReference type="AlphaFoldDB" id="F2IAL2"/>
<evidence type="ECO:0000256" key="1">
    <source>
        <dbReference type="ARBA" id="ARBA00004167"/>
    </source>
</evidence>
<sequence>MVHYLQTYWWVIVVVLCLVLYKFILRFLFGMVIVPEDRIGLVTKKFVLFGANRELPDGRIVATNGEAGFQAKTLAPGLYFGMWVWQYEITMEQFTVIPEGKIGLVLSKDGAEIPTGNILGRKVECDNFQDANMFLMNNGQRGRQTNFMTAGSYRINTMLFQISVTDMVRIHESMVGIVTTLDGQPVEAGQIAGRVVEGHNNFQDFDKFLDLNGNRGLQPTVILAGSYNLNPWAVQVEETPMTEIPIGYVGVVISYIGGDGKDLTGIDFKHGNIVEKGSKGVWSEPFGPGKYPINKYTMKVELVPTTNLVLNWAQARSESHNLDKNLSTITVRSKDGFPFNLDVSQIIHVPTTEAPKVIARFGNMVNLVSQVLEPTIGNYFRNSAQDSDVIAFLSTRKERQESAKEHIKKVLDEYNVNAVDTLIGDIVPPESLMKTLTDRKLAEEQKITYETQKQAQETRQGMEKETAIADMQKDIVKAQQSVEIAERTANATVKKAEGDASGVKLAVGAEAEATKMRALAEAESTRARAKADSEAVKLKADAEAERISKTGNAEASKILAIGKSTAEAYELAVTALGGENFTRFKITEELSKGNVKLIPDILIGGNGQQGGSAMDGLLGLKLMEMMDPEKKTTTQEVERKTKPEVKPKSLGSSGKTE</sequence>
<dbReference type="InterPro" id="IPR036013">
    <property type="entry name" value="Band_7/SPFH_dom_sf"/>
</dbReference>
<reference evidence="6" key="2">
    <citation type="submission" date="2011-02" db="EMBL/GenBank/DDBJ databases">
        <title>The complete genome of Fluviicola taffensis DSM 16823.</title>
        <authorList>
            <consortium name="US DOE Joint Genome Institute (JGI-PGF)"/>
            <person name="Lucas S."/>
            <person name="Copeland A."/>
            <person name="Lapidus A."/>
            <person name="Bruce D."/>
            <person name="Goodwin L."/>
            <person name="Pitluck S."/>
            <person name="Kyrpides N."/>
            <person name="Mavromatis K."/>
            <person name="Ivanova N."/>
            <person name="Mikhailova N."/>
            <person name="Pagani I."/>
            <person name="Chertkov O."/>
            <person name="Detter J.C."/>
            <person name="Han C."/>
            <person name="Tapia R."/>
            <person name="Land M."/>
            <person name="Hauser L."/>
            <person name="Markowitz V."/>
            <person name="Cheng J.-F."/>
            <person name="Hugenholtz P."/>
            <person name="Woyke T."/>
            <person name="Wu D."/>
            <person name="Tindall B."/>
            <person name="Pomrenke H.G."/>
            <person name="Brambilla E."/>
            <person name="Klenk H.-P."/>
            <person name="Eisen J.A."/>
        </authorList>
    </citation>
    <scope>NUCLEOTIDE SEQUENCE [LARGE SCALE GENOMIC DNA]</scope>
    <source>
        <strain evidence="6">DSM 16823 / RW262 / RW262</strain>
    </source>
</reference>
<feature type="transmembrane region" description="Helical" evidence="3">
    <location>
        <begin position="7"/>
        <end position="29"/>
    </location>
</feature>
<dbReference type="Pfam" id="PF01145">
    <property type="entry name" value="Band_7"/>
    <property type="match status" value="1"/>
</dbReference>
<evidence type="ECO:0000259" key="4">
    <source>
        <dbReference type="Pfam" id="PF01145"/>
    </source>
</evidence>
<feature type="compositionally biased region" description="Basic and acidic residues" evidence="2">
    <location>
        <begin position="627"/>
        <end position="647"/>
    </location>
</feature>
<dbReference type="InterPro" id="IPR017037">
    <property type="entry name" value="UCP035261"/>
</dbReference>
<feature type="domain" description="Band 7" evidence="4">
    <location>
        <begin position="243"/>
        <end position="456"/>
    </location>
</feature>
<evidence type="ECO:0000256" key="3">
    <source>
        <dbReference type="SAM" id="Phobius"/>
    </source>
</evidence>
<dbReference type="PIRSF" id="PIRSF035261">
    <property type="entry name" value="UCP035261"/>
    <property type="match status" value="1"/>
</dbReference>
<dbReference type="RefSeq" id="WP_013685920.1">
    <property type="nucleotide sequence ID" value="NC_015321.1"/>
</dbReference>
<feature type="region of interest" description="Disordered" evidence="2">
    <location>
        <begin position="626"/>
        <end position="657"/>
    </location>
</feature>
<comment type="subcellular location">
    <subcellularLocation>
        <location evidence="1">Membrane</location>
        <topology evidence="1">Single-pass membrane protein</topology>
    </subcellularLocation>
</comment>
<keyword evidence="3" id="KW-0812">Transmembrane</keyword>
<keyword evidence="3" id="KW-1133">Transmembrane helix</keyword>
<gene>
    <name evidence="5" type="ordered locus">Fluta_1152</name>
</gene>
<reference evidence="5 6" key="1">
    <citation type="journal article" date="2011" name="Stand. Genomic Sci.">
        <title>Complete genome sequence of the gliding freshwater bacterium Fluviicola taffensis type strain (RW262).</title>
        <authorList>
            <person name="Woyke T."/>
            <person name="Chertkov O."/>
            <person name="Lapidus A."/>
            <person name="Nolan M."/>
            <person name="Lucas S."/>
            <person name="Del Rio T.G."/>
            <person name="Tice H."/>
            <person name="Cheng J.F."/>
            <person name="Tapia R."/>
            <person name="Han C."/>
            <person name="Goodwin L."/>
            <person name="Pitluck S."/>
            <person name="Liolios K."/>
            <person name="Pagani I."/>
            <person name="Ivanova N."/>
            <person name="Huntemann M."/>
            <person name="Mavromatis K."/>
            <person name="Mikhailova N."/>
            <person name="Pati A."/>
            <person name="Chen A."/>
            <person name="Palaniappan K."/>
            <person name="Land M."/>
            <person name="Hauser L."/>
            <person name="Brambilla E.M."/>
            <person name="Rohde M."/>
            <person name="Mwirichia R."/>
            <person name="Sikorski J."/>
            <person name="Tindall B.J."/>
            <person name="Goker M."/>
            <person name="Bristow J."/>
            <person name="Eisen J.A."/>
            <person name="Markowitz V."/>
            <person name="Hugenholtz P."/>
            <person name="Klenk H.P."/>
            <person name="Kyrpides N.C."/>
        </authorList>
    </citation>
    <scope>NUCLEOTIDE SEQUENCE [LARGE SCALE GENOMIC DNA]</scope>
    <source>
        <strain evidence="6">DSM 16823 / RW262 / RW262</strain>
    </source>
</reference>
<dbReference type="eggNOG" id="COG0330">
    <property type="taxonomic scope" value="Bacteria"/>
</dbReference>
<dbReference type="STRING" id="755732.Fluta_1152"/>
<proteinExistence type="predicted"/>
<dbReference type="InterPro" id="IPR001107">
    <property type="entry name" value="Band_7"/>
</dbReference>
<dbReference type="EMBL" id="CP002542">
    <property type="protein sequence ID" value="AEA43148.1"/>
    <property type="molecule type" value="Genomic_DNA"/>
</dbReference>
<dbReference type="SUPFAM" id="SSF117892">
    <property type="entry name" value="Band 7/SPFH domain"/>
    <property type="match status" value="1"/>
</dbReference>
<dbReference type="KEGG" id="fte:Fluta_1152"/>
<keyword evidence="6" id="KW-1185">Reference proteome</keyword>
<dbReference type="HOGENOM" id="CLU_016994_0_0_10"/>
<organism evidence="5 6">
    <name type="scientific">Fluviicola taffensis (strain DSM 16823 / NCIMB 13979 / RW262)</name>
    <dbReference type="NCBI Taxonomy" id="755732"/>
    <lineage>
        <taxon>Bacteria</taxon>
        <taxon>Pseudomonadati</taxon>
        <taxon>Bacteroidota</taxon>
        <taxon>Flavobacteriia</taxon>
        <taxon>Flavobacteriales</taxon>
        <taxon>Crocinitomicaceae</taxon>
        <taxon>Fluviicola</taxon>
    </lineage>
</organism>
<dbReference type="Proteomes" id="UP000007463">
    <property type="component" value="Chromosome"/>
</dbReference>
<dbReference type="OrthoDB" id="501008at2"/>
<accession>F2IAL2</accession>
<name>F2IAL2_FLUTR</name>
<dbReference type="GO" id="GO:0016020">
    <property type="term" value="C:membrane"/>
    <property type="evidence" value="ECO:0007669"/>
    <property type="project" value="UniProtKB-SubCell"/>
</dbReference>
<evidence type="ECO:0000313" key="5">
    <source>
        <dbReference type="EMBL" id="AEA43148.1"/>
    </source>
</evidence>
<evidence type="ECO:0000256" key="2">
    <source>
        <dbReference type="SAM" id="MobiDB-lite"/>
    </source>
</evidence>
<evidence type="ECO:0000313" key="6">
    <source>
        <dbReference type="Proteomes" id="UP000007463"/>
    </source>
</evidence>
<protein>
    <submittedName>
        <fullName evidence="5">Band 7 protein</fullName>
    </submittedName>
</protein>
<keyword evidence="3" id="KW-0472">Membrane</keyword>